<sequence>MQLLIGLDVGTTALKVALFDGKGTLLAVSTQEYALLTPKVNYVEVDAEVYWQSLKKGLEEITAAYPVGSGDKIALAISAQGETLICIDKQGKTLGNAIVWMDNRAVDEAREMEERFGNETCYRVTGQVSFEPCWPAPKILWLKKNEPEIFANTDRFLLVEDYLIYRMTGHFYTEGSLVCSSVYWDIINKCYWKDMLDFIGIRESQLAEVAESGTVVDDMIPEVAREFGLNCPVTVCMGALDQAAGAIGAGNIKEGMFSETIGAALAICAPVSKPVFDPNRKMPLHYFALPDTYMIHTFTTGGMTLRWFRDKFCADEMAVQAAGGGDAYDLISSEVDQVAPGCDGLVMLPHLSGSLAPDINAKAKGVWFGFSLNHTKAHFARSIMESLGFILRRNLEALADMGITVKEVRSLGGGSKSKVWNQIKADINDISLVTVKSKEAACLGAAILAGTATGVFSSVEDAVNNMIQIKDRYEARPDDKELYDERYEMYCKLFRDLTECFDKTSM</sequence>
<dbReference type="InterPro" id="IPR043129">
    <property type="entry name" value="ATPase_NBD"/>
</dbReference>
<evidence type="ECO:0000313" key="6">
    <source>
        <dbReference type="EMBL" id="KMW23086.1"/>
    </source>
</evidence>
<feature type="domain" description="Carbohydrate kinase FGGY N-terminal" evidence="4">
    <location>
        <begin position="4"/>
        <end position="248"/>
    </location>
</feature>
<dbReference type="CDD" id="cd07773">
    <property type="entry name" value="ASKHA_NBD_FGGY_FK"/>
    <property type="match status" value="1"/>
</dbReference>
<evidence type="ECO:0000256" key="2">
    <source>
        <dbReference type="ARBA" id="ARBA00022679"/>
    </source>
</evidence>
<evidence type="ECO:0008006" key="8">
    <source>
        <dbReference type="Google" id="ProtNLM"/>
    </source>
</evidence>
<reference evidence="6 7" key="1">
    <citation type="submission" date="2011-04" db="EMBL/GenBank/DDBJ databases">
        <title>The Genome Sequence of Clostridium citroniae WAL-19142.</title>
        <authorList>
            <consortium name="The Broad Institute Genome Sequencing Platform"/>
            <person name="Earl A."/>
            <person name="Ward D."/>
            <person name="Feldgarden M."/>
            <person name="Gevers D."/>
            <person name="Warren Y.A."/>
            <person name="Tyrrell K.L."/>
            <person name="Citron D.M."/>
            <person name="Goldstein E.J."/>
            <person name="Daigneault M."/>
            <person name="Allen-Vercoe E."/>
            <person name="Young S.K."/>
            <person name="Zeng Q."/>
            <person name="Gargeya S."/>
            <person name="Fitzgerald M."/>
            <person name="Haas B."/>
            <person name="Abouelleil A."/>
            <person name="Alvarado L."/>
            <person name="Arachchi H.M."/>
            <person name="Berlin A."/>
            <person name="Brown A."/>
            <person name="Chapman S.B."/>
            <person name="Chen Z."/>
            <person name="Dunbar C."/>
            <person name="Freedman E."/>
            <person name="Gearin G."/>
            <person name="Gellesch M."/>
            <person name="Goldberg J."/>
            <person name="Griggs A."/>
            <person name="Gujja S."/>
            <person name="Heilman E.R."/>
            <person name="Heiman D."/>
            <person name="Howarth C."/>
            <person name="Larson L."/>
            <person name="Lui A."/>
            <person name="MacDonald P.J."/>
            <person name="Mehta T."/>
            <person name="Montmayeur A."/>
            <person name="Murphy C."/>
            <person name="Neiman D."/>
            <person name="Pearson M."/>
            <person name="Priest M."/>
            <person name="Roberts A."/>
            <person name="Saif S."/>
            <person name="Shea T."/>
            <person name="Shenoy N."/>
            <person name="Sisk P."/>
            <person name="Stolte C."/>
            <person name="Sykes S."/>
            <person name="White J."/>
            <person name="Yandava C."/>
            <person name="Wortman J."/>
            <person name="Nusbaum C."/>
            <person name="Birren B."/>
        </authorList>
    </citation>
    <scope>NUCLEOTIDE SEQUENCE [LARGE SCALE GENOMIC DNA]</scope>
    <source>
        <strain evidence="6 7">WAL-19142</strain>
    </source>
</reference>
<keyword evidence="2" id="KW-0808">Transferase</keyword>
<dbReference type="GO" id="GO:0005975">
    <property type="term" value="P:carbohydrate metabolic process"/>
    <property type="evidence" value="ECO:0007669"/>
    <property type="project" value="InterPro"/>
</dbReference>
<dbReference type="Pfam" id="PF02782">
    <property type="entry name" value="FGGY_C"/>
    <property type="match status" value="1"/>
</dbReference>
<comment type="caution">
    <text evidence="6">The sequence shown here is derived from an EMBL/GenBank/DDBJ whole genome shotgun (WGS) entry which is preliminary data.</text>
</comment>
<dbReference type="Gene3D" id="3.30.420.40">
    <property type="match status" value="2"/>
</dbReference>
<dbReference type="EMBL" id="ADLK01000007">
    <property type="protein sequence ID" value="KMW23086.1"/>
    <property type="molecule type" value="Genomic_DNA"/>
</dbReference>
<dbReference type="PATRIC" id="fig|742734.4.peg.1256"/>
<dbReference type="InterPro" id="IPR000577">
    <property type="entry name" value="Carb_kinase_FGGY"/>
</dbReference>
<dbReference type="Proteomes" id="UP000037392">
    <property type="component" value="Unassembled WGS sequence"/>
</dbReference>
<keyword evidence="3" id="KW-0418">Kinase</keyword>
<dbReference type="OrthoDB" id="9805576at2"/>
<dbReference type="InterPro" id="IPR018484">
    <property type="entry name" value="FGGY_N"/>
</dbReference>
<dbReference type="GO" id="GO:0016301">
    <property type="term" value="F:kinase activity"/>
    <property type="evidence" value="ECO:0007669"/>
    <property type="project" value="UniProtKB-KW"/>
</dbReference>
<dbReference type="PANTHER" id="PTHR43095">
    <property type="entry name" value="SUGAR KINASE"/>
    <property type="match status" value="1"/>
</dbReference>
<comment type="similarity">
    <text evidence="1">Belongs to the FGGY kinase family.</text>
</comment>
<dbReference type="AlphaFoldDB" id="A0A0J9CFF2"/>
<evidence type="ECO:0000256" key="3">
    <source>
        <dbReference type="ARBA" id="ARBA00022777"/>
    </source>
</evidence>
<feature type="domain" description="Carbohydrate kinase FGGY C-terminal" evidence="5">
    <location>
        <begin position="290"/>
        <end position="452"/>
    </location>
</feature>
<dbReference type="PANTHER" id="PTHR43095:SF2">
    <property type="entry name" value="GLUCONOKINASE"/>
    <property type="match status" value="1"/>
</dbReference>
<dbReference type="Pfam" id="PF00370">
    <property type="entry name" value="FGGY_N"/>
    <property type="match status" value="1"/>
</dbReference>
<gene>
    <name evidence="6" type="ORF">HMPREF9470_01173</name>
</gene>
<dbReference type="InterPro" id="IPR050406">
    <property type="entry name" value="FGGY_Carb_Kinase"/>
</dbReference>
<dbReference type="RefSeq" id="WP_007867670.1">
    <property type="nucleotide sequence ID" value="NZ_KQ235876.1"/>
</dbReference>
<organism evidence="6 7">
    <name type="scientific">[Clostridium] citroniae WAL-19142</name>
    <dbReference type="NCBI Taxonomy" id="742734"/>
    <lineage>
        <taxon>Bacteria</taxon>
        <taxon>Bacillati</taxon>
        <taxon>Bacillota</taxon>
        <taxon>Clostridia</taxon>
        <taxon>Lachnospirales</taxon>
        <taxon>Lachnospiraceae</taxon>
        <taxon>Enterocloster</taxon>
    </lineage>
</organism>
<evidence type="ECO:0000259" key="4">
    <source>
        <dbReference type="Pfam" id="PF00370"/>
    </source>
</evidence>
<dbReference type="PIRSF" id="PIRSF000538">
    <property type="entry name" value="GlpK"/>
    <property type="match status" value="1"/>
</dbReference>
<name>A0A0J9CFF2_9FIRM</name>
<dbReference type="InterPro" id="IPR018485">
    <property type="entry name" value="FGGY_C"/>
</dbReference>
<protein>
    <recommendedName>
        <fullName evidence="8">Xylulokinase</fullName>
    </recommendedName>
</protein>
<proteinExistence type="inferred from homology"/>
<dbReference type="SUPFAM" id="SSF53067">
    <property type="entry name" value="Actin-like ATPase domain"/>
    <property type="match status" value="2"/>
</dbReference>
<evidence type="ECO:0000313" key="7">
    <source>
        <dbReference type="Proteomes" id="UP000037392"/>
    </source>
</evidence>
<evidence type="ECO:0000256" key="1">
    <source>
        <dbReference type="ARBA" id="ARBA00009156"/>
    </source>
</evidence>
<dbReference type="GeneID" id="93165006"/>
<accession>A0A0J9CFF2</accession>
<evidence type="ECO:0000259" key="5">
    <source>
        <dbReference type="Pfam" id="PF02782"/>
    </source>
</evidence>